<name>A0AAV8W9A0_9CUCU</name>
<evidence type="ECO:0000313" key="2">
    <source>
        <dbReference type="EMBL" id="KAJ8922732.1"/>
    </source>
</evidence>
<gene>
    <name evidence="2" type="ORF">NQ315_007767</name>
    <name evidence="3" type="ORF">NQ315_007771</name>
</gene>
<accession>A0AAV8W9A0</accession>
<feature type="compositionally biased region" description="Basic and acidic residues" evidence="1">
    <location>
        <begin position="219"/>
        <end position="232"/>
    </location>
</feature>
<dbReference type="AlphaFoldDB" id="A0AAV8W9A0"/>
<evidence type="ECO:0000313" key="3">
    <source>
        <dbReference type="EMBL" id="KAJ8922736.1"/>
    </source>
</evidence>
<dbReference type="Proteomes" id="UP001159042">
    <property type="component" value="Unassembled WGS sequence"/>
</dbReference>
<proteinExistence type="predicted"/>
<comment type="caution">
    <text evidence="2">The sequence shown here is derived from an EMBL/GenBank/DDBJ whole genome shotgun (WGS) entry which is preliminary data.</text>
</comment>
<keyword evidence="4" id="KW-1185">Reference proteome</keyword>
<feature type="region of interest" description="Disordered" evidence="1">
    <location>
        <begin position="1"/>
        <end position="36"/>
    </location>
</feature>
<feature type="region of interest" description="Disordered" evidence="1">
    <location>
        <begin position="167"/>
        <end position="188"/>
    </location>
</feature>
<evidence type="ECO:0008006" key="5">
    <source>
        <dbReference type="Google" id="ProtNLM"/>
    </source>
</evidence>
<dbReference type="EMBL" id="JANEYG010000006">
    <property type="protein sequence ID" value="KAJ8922732.1"/>
    <property type="molecule type" value="Genomic_DNA"/>
</dbReference>
<feature type="region of interest" description="Disordered" evidence="1">
    <location>
        <begin position="205"/>
        <end position="232"/>
    </location>
</feature>
<sequence length="299" mass="34115">MKSPSTAADDCDDIFGPPRTYPSGYTPPKSRLSMISPKYRQKEEQRKAWKISFNKLSKIDDKDECLCKWVMINNVKKRLEQESMSETLLKQQLSYPRYDNDNYLSLKSDFMFKNMTSYGDSHYSEDSFVVESDFDTKLAEEMNEVNAKTIEALGSLVESNLVASSPVNEASASDTERFPSPKRPFDDLEDCDVQDVLSQLYMPPTPRMLTTIDDDEGEPTSKRIRTEPTAEDKSSCDKTISEFSVNNFLNNNMSTSETRLRYLSTQNDAETNPYSCGHASMFNEIQNNVYHNLIASLET</sequence>
<feature type="compositionally biased region" description="Basic and acidic residues" evidence="1">
    <location>
        <begin position="174"/>
        <end position="186"/>
    </location>
</feature>
<protein>
    <recommendedName>
        <fullName evidence="5">SERTA domain-containing protein</fullName>
    </recommendedName>
</protein>
<dbReference type="EMBL" id="JANEYG010000006">
    <property type="protein sequence ID" value="KAJ8922736.1"/>
    <property type="molecule type" value="Genomic_DNA"/>
</dbReference>
<reference evidence="2 4" key="1">
    <citation type="journal article" date="2023" name="Insect Mol. Biol.">
        <title>Genome sequencing provides insights into the evolution of gene families encoding plant cell wall-degrading enzymes in longhorned beetles.</title>
        <authorList>
            <person name="Shin N.R."/>
            <person name="Okamura Y."/>
            <person name="Kirsch R."/>
            <person name="Pauchet Y."/>
        </authorList>
    </citation>
    <scope>NUCLEOTIDE SEQUENCE [LARGE SCALE GENOMIC DNA]</scope>
    <source>
        <strain evidence="2">EAD_L_NR</strain>
    </source>
</reference>
<evidence type="ECO:0000313" key="4">
    <source>
        <dbReference type="Proteomes" id="UP001159042"/>
    </source>
</evidence>
<evidence type="ECO:0000256" key="1">
    <source>
        <dbReference type="SAM" id="MobiDB-lite"/>
    </source>
</evidence>
<organism evidence="2 4">
    <name type="scientific">Exocentrus adspersus</name>
    <dbReference type="NCBI Taxonomy" id="1586481"/>
    <lineage>
        <taxon>Eukaryota</taxon>
        <taxon>Metazoa</taxon>
        <taxon>Ecdysozoa</taxon>
        <taxon>Arthropoda</taxon>
        <taxon>Hexapoda</taxon>
        <taxon>Insecta</taxon>
        <taxon>Pterygota</taxon>
        <taxon>Neoptera</taxon>
        <taxon>Endopterygota</taxon>
        <taxon>Coleoptera</taxon>
        <taxon>Polyphaga</taxon>
        <taxon>Cucujiformia</taxon>
        <taxon>Chrysomeloidea</taxon>
        <taxon>Cerambycidae</taxon>
        <taxon>Lamiinae</taxon>
        <taxon>Acanthocinini</taxon>
        <taxon>Exocentrus</taxon>
    </lineage>
</organism>